<sequence length="377" mass="41975">MKGCILSLLRRTMVALVVLIAASTSSTGAHRPVPNNSPALVPSSASPAATLLGFGSNISSVNSSNGHPSELDIGYDGYNATLHHRHHFVTPHGAEDNTTVVEKTPLFPKDLFTFEERRRGAVIFHVLGVVYMFVALAIVCDEFFVPALDVIIEKFEIADDVAGATFMAAGGSAPELFTSVIGVFVSFDDVGIGTIVGSAVFNILFVIGMCAIFSKTVLSLTWWPLFRDCTFYSISLLTLIYFFRDNFIHWYEALVLFGFYLAYVGFMKFNQPMEKLVKRILYRNKVTRVRSTDQLMPSGEKEERDEKETLIHASEYSILNVDWTERWTGADISICSSHVFPADYIADYIVTESLLSKIVSERYIVSGKFLPHGFYAY</sequence>
<dbReference type="GO" id="GO:0005886">
    <property type="term" value="C:plasma membrane"/>
    <property type="evidence" value="ECO:0007669"/>
    <property type="project" value="TreeGrafter"/>
</dbReference>
<dbReference type="PANTHER" id="PTHR10846">
    <property type="entry name" value="SODIUM/POTASSIUM/CALCIUM EXCHANGER"/>
    <property type="match status" value="1"/>
</dbReference>
<feature type="signal peptide" evidence="9">
    <location>
        <begin position="1"/>
        <end position="29"/>
    </location>
</feature>
<dbReference type="Proteomes" id="UP000826195">
    <property type="component" value="Unassembled WGS sequence"/>
</dbReference>
<dbReference type="InterPro" id="IPR004481">
    <property type="entry name" value="K/Na/Ca-exchanger"/>
</dbReference>
<evidence type="ECO:0000313" key="12">
    <source>
        <dbReference type="Proteomes" id="UP000826195"/>
    </source>
</evidence>
<evidence type="ECO:0000256" key="4">
    <source>
        <dbReference type="ARBA" id="ARBA00022568"/>
    </source>
</evidence>
<keyword evidence="7 8" id="KW-0472">Membrane</keyword>
<keyword evidence="12" id="KW-1185">Reference proteome</keyword>
<feature type="transmembrane region" description="Helical" evidence="8">
    <location>
        <begin position="121"/>
        <end position="140"/>
    </location>
</feature>
<evidence type="ECO:0000256" key="3">
    <source>
        <dbReference type="ARBA" id="ARBA00022449"/>
    </source>
</evidence>
<comment type="subcellular location">
    <subcellularLocation>
        <location evidence="1">Membrane</location>
        <topology evidence="1">Multi-pass membrane protein</topology>
    </subcellularLocation>
</comment>
<dbReference type="GO" id="GO:0008273">
    <property type="term" value="F:calcium, potassium:sodium antiporter activity"/>
    <property type="evidence" value="ECO:0007669"/>
    <property type="project" value="TreeGrafter"/>
</dbReference>
<feature type="chain" id="PRO_5043664193" description="Sodium/calcium exchanger membrane region domain-containing protein" evidence="9">
    <location>
        <begin position="30"/>
        <end position="377"/>
    </location>
</feature>
<keyword evidence="5 8" id="KW-0812">Transmembrane</keyword>
<gene>
    <name evidence="11" type="ORF">KQX54_002812</name>
</gene>
<dbReference type="FunFam" id="1.20.1420.30:FF:000004">
    <property type="entry name" value="Sodium/potassium/calcium exchanger 2 isoform 1"/>
    <property type="match status" value="1"/>
</dbReference>
<dbReference type="GO" id="GO:0005262">
    <property type="term" value="F:calcium channel activity"/>
    <property type="evidence" value="ECO:0007669"/>
    <property type="project" value="TreeGrafter"/>
</dbReference>
<evidence type="ECO:0000256" key="2">
    <source>
        <dbReference type="ARBA" id="ARBA00005364"/>
    </source>
</evidence>
<dbReference type="PANTHER" id="PTHR10846:SF72">
    <property type="entry name" value="SODIUM_POTASSIUM_CALCIUM EXCHANGER NCKX30C"/>
    <property type="match status" value="1"/>
</dbReference>
<dbReference type="Gene3D" id="1.20.1420.30">
    <property type="entry name" value="NCX, central ion-binding region"/>
    <property type="match status" value="1"/>
</dbReference>
<dbReference type="InterPro" id="IPR004837">
    <property type="entry name" value="NaCa_Exmemb"/>
</dbReference>
<keyword evidence="9" id="KW-0732">Signal</keyword>
<feature type="transmembrane region" description="Helical" evidence="8">
    <location>
        <begin position="161"/>
        <end position="185"/>
    </location>
</feature>
<dbReference type="EMBL" id="JAHXZJ010002237">
    <property type="protein sequence ID" value="KAH0545746.1"/>
    <property type="molecule type" value="Genomic_DNA"/>
</dbReference>
<feature type="transmembrane region" description="Helical" evidence="8">
    <location>
        <begin position="249"/>
        <end position="269"/>
    </location>
</feature>
<keyword evidence="4" id="KW-0106">Calcium</keyword>
<evidence type="ECO:0000256" key="9">
    <source>
        <dbReference type="SAM" id="SignalP"/>
    </source>
</evidence>
<evidence type="ECO:0000313" key="11">
    <source>
        <dbReference type="EMBL" id="KAH0545746.1"/>
    </source>
</evidence>
<organism evidence="11 12">
    <name type="scientific">Cotesia glomerata</name>
    <name type="common">Lepidopteran parasitic wasp</name>
    <name type="synonym">Apanteles glomeratus</name>
    <dbReference type="NCBI Taxonomy" id="32391"/>
    <lineage>
        <taxon>Eukaryota</taxon>
        <taxon>Metazoa</taxon>
        <taxon>Ecdysozoa</taxon>
        <taxon>Arthropoda</taxon>
        <taxon>Hexapoda</taxon>
        <taxon>Insecta</taxon>
        <taxon>Pterygota</taxon>
        <taxon>Neoptera</taxon>
        <taxon>Endopterygota</taxon>
        <taxon>Hymenoptera</taxon>
        <taxon>Apocrita</taxon>
        <taxon>Ichneumonoidea</taxon>
        <taxon>Braconidae</taxon>
        <taxon>Microgastrinae</taxon>
        <taxon>Cotesia</taxon>
    </lineage>
</organism>
<keyword evidence="4" id="KW-0406">Ion transport</keyword>
<feature type="transmembrane region" description="Helical" evidence="8">
    <location>
        <begin position="191"/>
        <end position="213"/>
    </location>
</feature>
<evidence type="ECO:0000256" key="5">
    <source>
        <dbReference type="ARBA" id="ARBA00022692"/>
    </source>
</evidence>
<dbReference type="Pfam" id="PF01699">
    <property type="entry name" value="Na_Ca_ex"/>
    <property type="match status" value="1"/>
</dbReference>
<accession>A0AAV7I6H5</accession>
<keyword evidence="4" id="KW-0109">Calcium transport</keyword>
<evidence type="ECO:0000256" key="7">
    <source>
        <dbReference type="ARBA" id="ARBA00023136"/>
    </source>
</evidence>
<dbReference type="AlphaFoldDB" id="A0AAV7I6H5"/>
<keyword evidence="3" id="KW-0050">Antiport</keyword>
<keyword evidence="4" id="KW-0813">Transport</keyword>
<dbReference type="InterPro" id="IPR044880">
    <property type="entry name" value="NCX_ion-bd_dom_sf"/>
</dbReference>
<keyword evidence="6 8" id="KW-1133">Transmembrane helix</keyword>
<dbReference type="GO" id="GO:0006874">
    <property type="term" value="P:intracellular calcium ion homeostasis"/>
    <property type="evidence" value="ECO:0007669"/>
    <property type="project" value="TreeGrafter"/>
</dbReference>
<comment type="similarity">
    <text evidence="2">Belongs to the Ca(2+):cation antiporter (CaCA) (TC 2.A.19) family. SLC24A subfamily.</text>
</comment>
<evidence type="ECO:0000256" key="6">
    <source>
        <dbReference type="ARBA" id="ARBA00022989"/>
    </source>
</evidence>
<feature type="domain" description="Sodium/calcium exchanger membrane region" evidence="10">
    <location>
        <begin position="126"/>
        <end position="267"/>
    </location>
</feature>
<evidence type="ECO:0000259" key="10">
    <source>
        <dbReference type="Pfam" id="PF01699"/>
    </source>
</evidence>
<evidence type="ECO:0000256" key="8">
    <source>
        <dbReference type="SAM" id="Phobius"/>
    </source>
</evidence>
<reference evidence="11 12" key="1">
    <citation type="journal article" date="2021" name="J. Hered.">
        <title>A chromosome-level genome assembly of the parasitoid wasp, Cotesia glomerata (Hymenoptera: Braconidae).</title>
        <authorList>
            <person name="Pinto B.J."/>
            <person name="Weis J.J."/>
            <person name="Gamble T."/>
            <person name="Ode P.J."/>
            <person name="Paul R."/>
            <person name="Zaspel J.M."/>
        </authorList>
    </citation>
    <scope>NUCLEOTIDE SEQUENCE [LARGE SCALE GENOMIC DNA]</scope>
    <source>
        <strain evidence="11">CgM1</strain>
    </source>
</reference>
<protein>
    <recommendedName>
        <fullName evidence="10">Sodium/calcium exchanger membrane region domain-containing protein</fullName>
    </recommendedName>
</protein>
<comment type="caution">
    <text evidence="11">The sequence shown here is derived from an EMBL/GenBank/DDBJ whole genome shotgun (WGS) entry which is preliminary data.</text>
</comment>
<evidence type="ECO:0000256" key="1">
    <source>
        <dbReference type="ARBA" id="ARBA00004141"/>
    </source>
</evidence>
<name>A0AAV7I6H5_COTGL</name>
<proteinExistence type="inferred from homology"/>